<dbReference type="Pfam" id="PF03109">
    <property type="entry name" value="ABC1"/>
    <property type="match status" value="1"/>
</dbReference>
<dbReference type="Gene3D" id="1.10.510.10">
    <property type="entry name" value="Transferase(Phosphotransferase) domain 1"/>
    <property type="match status" value="1"/>
</dbReference>
<gene>
    <name evidence="2" type="ORF">TSOC_014038</name>
</gene>
<dbReference type="GO" id="GO:0005524">
    <property type="term" value="F:ATP binding"/>
    <property type="evidence" value="ECO:0007669"/>
    <property type="project" value="InterPro"/>
</dbReference>
<dbReference type="EMBL" id="PGGS01001661">
    <property type="protein sequence ID" value="PNH00153.1"/>
    <property type="molecule type" value="Genomic_DNA"/>
</dbReference>
<evidence type="ECO:0000259" key="1">
    <source>
        <dbReference type="PROSITE" id="PS50011"/>
    </source>
</evidence>
<dbReference type="OrthoDB" id="558413at2759"/>
<proteinExistence type="predicted"/>
<comment type="caution">
    <text evidence="2">The sequence shown here is derived from an EMBL/GenBank/DDBJ whole genome shotgun (WGS) entry which is preliminary data.</text>
</comment>
<dbReference type="InterPro" id="IPR004147">
    <property type="entry name" value="ABC1_dom"/>
</dbReference>
<dbReference type="InterPro" id="IPR000719">
    <property type="entry name" value="Prot_kinase_dom"/>
</dbReference>
<evidence type="ECO:0000313" key="2">
    <source>
        <dbReference type="EMBL" id="PNH00153.1"/>
    </source>
</evidence>
<protein>
    <recommendedName>
        <fullName evidence="1">Protein kinase domain-containing protein</fullName>
    </recommendedName>
</protein>
<sequence length="343" mass="38236">MIEYVTKEVDVDIGGGRDEVDVDVDIGGRDEVDVDVDIGGRDEVDVDVDIGGRDEVDVDVDIGGGGDDVGSNFSRKPKLSSKLPRVYVRVLQALVYGSGVKPAFVYGSRSNDRYTMRLQGPWRSIVDRCLTEASTVRSSALYPRVVDLGGTEAWSDVLLKMQCAKDADPDEDECHAVVTTACPEISPRFLFGMTIAGVRISFMEWLDDCASLYDLHKTKSPLLDVGMYTGVRDAITKMWLTAGVLHCDLHPNNILIGRKTRAVYIIDYGMAMQIDGEMRDDLHEVLHRKGVRAEDAFDAICKDHALKVIVRRGYNVDDMDDWNDDGTFLRLLRSTYCKVKKKK</sequence>
<dbReference type="AlphaFoldDB" id="A0A2J7ZIR4"/>
<dbReference type="GO" id="GO:0004672">
    <property type="term" value="F:protein kinase activity"/>
    <property type="evidence" value="ECO:0007669"/>
    <property type="project" value="InterPro"/>
</dbReference>
<organism evidence="2 3">
    <name type="scientific">Tetrabaena socialis</name>
    <dbReference type="NCBI Taxonomy" id="47790"/>
    <lineage>
        <taxon>Eukaryota</taxon>
        <taxon>Viridiplantae</taxon>
        <taxon>Chlorophyta</taxon>
        <taxon>core chlorophytes</taxon>
        <taxon>Chlorophyceae</taxon>
        <taxon>CS clade</taxon>
        <taxon>Chlamydomonadales</taxon>
        <taxon>Tetrabaenaceae</taxon>
        <taxon>Tetrabaena</taxon>
    </lineage>
</organism>
<dbReference type="Proteomes" id="UP000236333">
    <property type="component" value="Unassembled WGS sequence"/>
</dbReference>
<keyword evidence="3" id="KW-1185">Reference proteome</keyword>
<dbReference type="SUPFAM" id="SSF56112">
    <property type="entry name" value="Protein kinase-like (PK-like)"/>
    <property type="match status" value="1"/>
</dbReference>
<feature type="domain" description="Protein kinase" evidence="1">
    <location>
        <begin position="90"/>
        <end position="343"/>
    </location>
</feature>
<evidence type="ECO:0000313" key="3">
    <source>
        <dbReference type="Proteomes" id="UP000236333"/>
    </source>
</evidence>
<accession>A0A2J7ZIR4</accession>
<reference evidence="2 3" key="1">
    <citation type="journal article" date="2017" name="Mol. Biol. Evol.">
        <title>The 4-celled Tetrabaena socialis nuclear genome reveals the essential components for genetic control of cell number at the origin of multicellularity in the volvocine lineage.</title>
        <authorList>
            <person name="Featherston J."/>
            <person name="Arakaki Y."/>
            <person name="Hanschen E.R."/>
            <person name="Ferris P.J."/>
            <person name="Michod R.E."/>
            <person name="Olson B.J.S.C."/>
            <person name="Nozaki H."/>
            <person name="Durand P.M."/>
        </authorList>
    </citation>
    <scope>NUCLEOTIDE SEQUENCE [LARGE SCALE GENOMIC DNA]</scope>
    <source>
        <strain evidence="2 3">NIES-571</strain>
    </source>
</reference>
<dbReference type="InterPro" id="IPR011009">
    <property type="entry name" value="Kinase-like_dom_sf"/>
</dbReference>
<dbReference type="PROSITE" id="PS50011">
    <property type="entry name" value="PROTEIN_KINASE_DOM"/>
    <property type="match status" value="1"/>
</dbReference>
<name>A0A2J7ZIR4_9CHLO</name>